<evidence type="ECO:0000256" key="2">
    <source>
        <dbReference type="ARBA" id="ARBA00022763"/>
    </source>
</evidence>
<dbReference type="InterPro" id="IPR036267">
    <property type="entry name" value="RuvA_C_sf"/>
</dbReference>
<evidence type="ECO:0000256" key="1">
    <source>
        <dbReference type="ARBA" id="ARBA00022490"/>
    </source>
</evidence>
<feature type="domain" description="Helix-hairpin-helix DNA-binding motif class 1" evidence="7">
    <location>
        <begin position="73"/>
        <end position="92"/>
    </location>
</feature>
<dbReference type="Pfam" id="PF07499">
    <property type="entry name" value="RuvA_C"/>
    <property type="match status" value="1"/>
</dbReference>
<keyword evidence="1 6" id="KW-0963">Cytoplasm</keyword>
<dbReference type="InterPro" id="IPR000085">
    <property type="entry name" value="RuvA"/>
</dbReference>
<evidence type="ECO:0000256" key="5">
    <source>
        <dbReference type="ARBA" id="ARBA00023204"/>
    </source>
</evidence>
<name>A0ABS9CN48_9FIRM</name>
<feature type="region of interest" description="Domain III" evidence="6">
    <location>
        <begin position="155"/>
        <end position="203"/>
    </location>
</feature>
<evidence type="ECO:0000256" key="6">
    <source>
        <dbReference type="HAMAP-Rule" id="MF_00031"/>
    </source>
</evidence>
<keyword evidence="9" id="KW-1185">Reference proteome</keyword>
<dbReference type="InterPro" id="IPR010994">
    <property type="entry name" value="RuvA_2-like"/>
</dbReference>
<dbReference type="SUPFAM" id="SSF50249">
    <property type="entry name" value="Nucleic acid-binding proteins"/>
    <property type="match status" value="1"/>
</dbReference>
<dbReference type="InterPro" id="IPR003583">
    <property type="entry name" value="Hlx-hairpin-Hlx_DNA-bd_motif"/>
</dbReference>
<evidence type="ECO:0000313" key="9">
    <source>
        <dbReference type="Proteomes" id="UP001299220"/>
    </source>
</evidence>
<dbReference type="EMBL" id="JAFBIT010000002">
    <property type="protein sequence ID" value="MCF2652554.1"/>
    <property type="molecule type" value="Genomic_DNA"/>
</dbReference>
<dbReference type="Proteomes" id="UP001299220">
    <property type="component" value="Unassembled WGS sequence"/>
</dbReference>
<proteinExistence type="inferred from homology"/>
<dbReference type="Gene3D" id="2.40.50.140">
    <property type="entry name" value="Nucleic acid-binding proteins"/>
    <property type="match status" value="1"/>
</dbReference>
<protein>
    <recommendedName>
        <fullName evidence="6">Holliday junction branch migration complex subunit RuvA</fullName>
    </recommendedName>
</protein>
<dbReference type="SUPFAM" id="SSF47781">
    <property type="entry name" value="RuvA domain 2-like"/>
    <property type="match status" value="1"/>
</dbReference>
<dbReference type="InterPro" id="IPR012340">
    <property type="entry name" value="NA-bd_OB-fold"/>
</dbReference>
<dbReference type="InterPro" id="IPR011114">
    <property type="entry name" value="RuvA_C"/>
</dbReference>
<dbReference type="RefSeq" id="WP_235323602.1">
    <property type="nucleotide sequence ID" value="NZ_JAFBIT010000002.1"/>
</dbReference>
<comment type="similarity">
    <text evidence="6">Belongs to the RuvA family.</text>
</comment>
<gene>
    <name evidence="6 8" type="primary">ruvA</name>
    <name evidence="8" type="ORF">JQM67_08060</name>
</gene>
<dbReference type="SMART" id="SM00278">
    <property type="entry name" value="HhH1"/>
    <property type="match status" value="2"/>
</dbReference>
<sequence length="203" mass="21419">MFYSLTGKLVHMEPGMLAVECGGVAFKCFTSMHTQKNMPRIGEVTTVYTHLNVREDALDLFGFASKSEMNCFKMLTGISGVGPKVALAILSEMTPEGVAMAAASGDSKSFTRANGVGPKLAQRIVLELKDKVKKMAVSGGELSLAADIGVVSASKNAEQAVQALAVLGYTQSEAAQAVAKLDSSLPTEELIRLALKGMAARFQ</sequence>
<dbReference type="Gene3D" id="1.10.150.20">
    <property type="entry name" value="5' to 3' exonuclease, C-terminal subdomain"/>
    <property type="match status" value="1"/>
</dbReference>
<organism evidence="8 9">
    <name type="scientific">Anaeromassilibacillus senegalensis</name>
    <dbReference type="NCBI Taxonomy" id="1673717"/>
    <lineage>
        <taxon>Bacteria</taxon>
        <taxon>Bacillati</taxon>
        <taxon>Bacillota</taxon>
        <taxon>Clostridia</taxon>
        <taxon>Eubacteriales</taxon>
        <taxon>Acutalibacteraceae</taxon>
        <taxon>Anaeromassilibacillus</taxon>
    </lineage>
</organism>
<feature type="region of interest" description="Domain I" evidence="6">
    <location>
        <begin position="1"/>
        <end position="64"/>
    </location>
</feature>
<evidence type="ECO:0000259" key="7">
    <source>
        <dbReference type="SMART" id="SM00278"/>
    </source>
</evidence>
<reference evidence="8 9" key="1">
    <citation type="submission" date="2020-12" db="EMBL/GenBank/DDBJ databases">
        <title>Whole genome sequences of gut porcine anaerobes.</title>
        <authorList>
            <person name="Kubasova T."/>
            <person name="Jahodarova E."/>
            <person name="Rychlik I."/>
        </authorList>
    </citation>
    <scope>NUCLEOTIDE SEQUENCE [LARGE SCALE GENOMIC DNA]</scope>
    <source>
        <strain evidence="8 9">An867</strain>
    </source>
</reference>
<comment type="caution">
    <text evidence="8">The sequence shown here is derived from an EMBL/GenBank/DDBJ whole genome shotgun (WGS) entry which is preliminary data.</text>
</comment>
<dbReference type="HAMAP" id="MF_00031">
    <property type="entry name" value="DNA_HJ_migration_RuvA"/>
    <property type="match status" value="1"/>
</dbReference>
<dbReference type="Pfam" id="PF14520">
    <property type="entry name" value="HHH_5"/>
    <property type="match status" value="1"/>
</dbReference>
<comment type="function">
    <text evidence="6">The RuvA-RuvB-RuvC complex processes Holliday junction (HJ) DNA during genetic recombination and DNA repair, while the RuvA-RuvB complex plays an important role in the rescue of blocked DNA replication forks via replication fork reversal (RFR). RuvA specifically binds to HJ cruciform DNA, conferring on it an open structure. The RuvB hexamer acts as an ATP-dependent pump, pulling dsDNA into and through the RuvAB complex. HJ branch migration allows RuvC to scan DNA until it finds its consensus sequence, where it cleaves and resolves the cruciform DNA.</text>
</comment>
<evidence type="ECO:0000313" key="8">
    <source>
        <dbReference type="EMBL" id="MCF2652554.1"/>
    </source>
</evidence>
<keyword evidence="4 6" id="KW-0233">DNA recombination</keyword>
<dbReference type="NCBIfam" id="TIGR00084">
    <property type="entry name" value="ruvA"/>
    <property type="match status" value="1"/>
</dbReference>
<dbReference type="InterPro" id="IPR013849">
    <property type="entry name" value="DNA_helicase_Holl-junc_RuvA_I"/>
</dbReference>
<comment type="subcellular location">
    <subcellularLocation>
        <location evidence="6">Cytoplasm</location>
    </subcellularLocation>
</comment>
<keyword evidence="3 6" id="KW-0238">DNA-binding</keyword>
<keyword evidence="2 6" id="KW-0227">DNA damage</keyword>
<dbReference type="Gene3D" id="1.10.8.10">
    <property type="entry name" value="DNA helicase RuvA subunit, C-terminal domain"/>
    <property type="match status" value="1"/>
</dbReference>
<dbReference type="Pfam" id="PF01330">
    <property type="entry name" value="RuvA_N"/>
    <property type="match status" value="1"/>
</dbReference>
<keyword evidence="5 6" id="KW-0234">DNA repair</keyword>
<comment type="subunit">
    <text evidence="6">Homotetramer. Forms an RuvA(8)-RuvB(12)-Holliday junction (HJ) complex. HJ DNA is sandwiched between 2 RuvA tetramers; dsDNA enters through RuvA and exits via RuvB. An RuvB hexamer assembles on each DNA strand where it exits the tetramer. Each RuvB hexamer is contacted by two RuvA subunits (via domain III) on 2 adjacent RuvB subunits; this complex drives branch migration. In the full resolvosome a probable DNA-RuvA(4)-RuvB(12)-RuvC(2) complex forms which resolves the HJ.</text>
</comment>
<evidence type="ECO:0000256" key="4">
    <source>
        <dbReference type="ARBA" id="ARBA00023172"/>
    </source>
</evidence>
<accession>A0ABS9CN48</accession>
<comment type="domain">
    <text evidence="6">Has three domains with a flexible linker between the domains II and III and assumes an 'L' shape. Domain III is highly mobile and contacts RuvB.</text>
</comment>
<dbReference type="CDD" id="cd14332">
    <property type="entry name" value="UBA_RuvA_C"/>
    <property type="match status" value="1"/>
</dbReference>
<feature type="domain" description="Helix-hairpin-helix DNA-binding motif class 1" evidence="7">
    <location>
        <begin position="108"/>
        <end position="127"/>
    </location>
</feature>
<comment type="caution">
    <text evidence="6">Lacks conserved residue(s) required for the propagation of feature annotation.</text>
</comment>
<evidence type="ECO:0000256" key="3">
    <source>
        <dbReference type="ARBA" id="ARBA00023125"/>
    </source>
</evidence>
<dbReference type="SUPFAM" id="SSF46929">
    <property type="entry name" value="DNA helicase RuvA subunit, C-terminal domain"/>
    <property type="match status" value="1"/>
</dbReference>